<dbReference type="EMBL" id="PGCK01000014">
    <property type="protein sequence ID" value="MCD1296139.1"/>
    <property type="molecule type" value="Genomic_DNA"/>
</dbReference>
<evidence type="ECO:0000313" key="2">
    <source>
        <dbReference type="EMBL" id="MCD1296139.1"/>
    </source>
</evidence>
<dbReference type="InterPro" id="IPR035954">
    <property type="entry name" value="MTH677-like_sf"/>
</dbReference>
<evidence type="ECO:0000313" key="3">
    <source>
        <dbReference type="Proteomes" id="UP001320159"/>
    </source>
</evidence>
<gene>
    <name evidence="2" type="ORF">CUJ83_14140</name>
</gene>
<dbReference type="InterPro" id="IPR024502">
    <property type="entry name" value="DUF3194"/>
</dbReference>
<dbReference type="RefSeq" id="WP_230743051.1">
    <property type="nucleotide sequence ID" value="NZ_PGCK01000014.1"/>
</dbReference>
<protein>
    <submittedName>
        <fullName evidence="2">DUF3194 domain-containing protein</fullName>
    </submittedName>
</protein>
<dbReference type="Proteomes" id="UP001320159">
    <property type="component" value="Unassembled WGS sequence"/>
</dbReference>
<accession>A0AAP2REZ4</accession>
<dbReference type="AlphaFoldDB" id="A0AAP2REZ4"/>
<dbReference type="Gene3D" id="3.30.300.100">
    <property type="entry name" value="MTH677-like"/>
    <property type="match status" value="1"/>
</dbReference>
<organism evidence="2 3">
    <name type="scientific">Methanooceanicella nereidis</name>
    <dbReference type="NCBI Taxonomy" id="2052831"/>
    <lineage>
        <taxon>Archaea</taxon>
        <taxon>Methanobacteriati</taxon>
        <taxon>Methanobacteriota</taxon>
        <taxon>Stenosarchaea group</taxon>
        <taxon>Methanomicrobia</taxon>
        <taxon>Methanocellales</taxon>
        <taxon>Methanocellaceae</taxon>
        <taxon>Methanooceanicella</taxon>
    </lineage>
</organism>
<keyword evidence="3" id="KW-1185">Reference proteome</keyword>
<dbReference type="Pfam" id="PF11419">
    <property type="entry name" value="DUF3194"/>
    <property type="match status" value="1"/>
</dbReference>
<comment type="similarity">
    <text evidence="1">Belongs to the UPF0440 family.</text>
</comment>
<sequence>MKEEEIIEAVYKAALDHINSVVPAKRIDDLDIVVSIDNNEISIDITLVTDRGEEIDQRTVDEALKMALEKADDLMKKS</sequence>
<name>A0AAP2REZ4_9EURY</name>
<evidence type="ECO:0000256" key="1">
    <source>
        <dbReference type="ARBA" id="ARBA00008515"/>
    </source>
</evidence>
<comment type="caution">
    <text evidence="2">The sequence shown here is derived from an EMBL/GenBank/DDBJ whole genome shotgun (WGS) entry which is preliminary data.</text>
</comment>
<proteinExistence type="inferred from homology"/>
<reference evidence="2 3" key="1">
    <citation type="submission" date="2017-11" db="EMBL/GenBank/DDBJ databases">
        <title>Isolation and Characterization of Family Methanocellaceae Species from Potential Methane Hydrate Area Offshore Southwestern Taiwan.</title>
        <authorList>
            <person name="Zhang W.-L."/>
            <person name="Chen W.-C."/>
            <person name="Lai M.-C."/>
            <person name="Chen S.-C."/>
        </authorList>
    </citation>
    <scope>NUCLEOTIDE SEQUENCE [LARGE SCALE GENOMIC DNA]</scope>
    <source>
        <strain evidence="2 3">CWC-04</strain>
    </source>
</reference>